<organism evidence="2 3">
    <name type="scientific">Zhongshania arctica</name>
    <dbReference type="NCBI Taxonomy" id="3238302"/>
    <lineage>
        <taxon>Bacteria</taxon>
        <taxon>Pseudomonadati</taxon>
        <taxon>Pseudomonadota</taxon>
        <taxon>Gammaproteobacteria</taxon>
        <taxon>Cellvibrionales</taxon>
        <taxon>Spongiibacteraceae</taxon>
        <taxon>Zhongshania</taxon>
    </lineage>
</organism>
<sequence>MASFTKKPLAAAFGVAMLASAVSPAMADSNPFAAKQLSSGYELAMGSSDKAAKSEAKCGAEKAGEASCGADKAKAAHEGKCGEAKCGADKAKSAHEGKCGEAKCGADKAAMEGQCGGDKAAKEASCGAAK</sequence>
<keyword evidence="1" id="KW-0732">Signal</keyword>
<dbReference type="Proteomes" id="UP001557484">
    <property type="component" value="Unassembled WGS sequence"/>
</dbReference>
<dbReference type="EMBL" id="JBFRYB010000001">
    <property type="protein sequence ID" value="MEX1666107.1"/>
    <property type="molecule type" value="Genomic_DNA"/>
</dbReference>
<keyword evidence="3" id="KW-1185">Reference proteome</keyword>
<feature type="signal peptide" evidence="1">
    <location>
        <begin position="1"/>
        <end position="27"/>
    </location>
</feature>
<feature type="chain" id="PRO_5045689898" description="Low-complexity protein" evidence="1">
    <location>
        <begin position="28"/>
        <end position="130"/>
    </location>
</feature>
<name>A0ABV3TWZ4_9GAMM</name>
<comment type="caution">
    <text evidence="2">The sequence shown here is derived from an EMBL/GenBank/DDBJ whole genome shotgun (WGS) entry which is preliminary data.</text>
</comment>
<evidence type="ECO:0000313" key="2">
    <source>
        <dbReference type="EMBL" id="MEX1666107.1"/>
    </source>
</evidence>
<evidence type="ECO:0000313" key="3">
    <source>
        <dbReference type="Proteomes" id="UP001557484"/>
    </source>
</evidence>
<accession>A0ABV3TWZ4</accession>
<proteinExistence type="predicted"/>
<dbReference type="RefSeq" id="WP_368376192.1">
    <property type="nucleotide sequence ID" value="NZ_JBFRYB010000001.1"/>
</dbReference>
<protein>
    <recommendedName>
        <fullName evidence="4">Low-complexity protein</fullName>
    </recommendedName>
</protein>
<evidence type="ECO:0000256" key="1">
    <source>
        <dbReference type="SAM" id="SignalP"/>
    </source>
</evidence>
<gene>
    <name evidence="2" type="ORF">AB4875_11480</name>
</gene>
<evidence type="ECO:0008006" key="4">
    <source>
        <dbReference type="Google" id="ProtNLM"/>
    </source>
</evidence>
<reference evidence="2 3" key="1">
    <citation type="journal article" date="2011" name="Int. J. Syst. Evol. Microbiol.">
        <title>Zhongshania antarctica gen. nov., sp. nov. and Zhongshania guokunii sp. nov., gammaproteobacteria respectively isolated from coastal attached (fast) ice and surface seawater of the Antarctic.</title>
        <authorList>
            <person name="Li H.J."/>
            <person name="Zhang X.Y."/>
            <person name="Chen C.X."/>
            <person name="Zhang Y.J."/>
            <person name="Gao Z.M."/>
            <person name="Yu Y."/>
            <person name="Chen X.L."/>
            <person name="Chen B."/>
            <person name="Zhang Y.Z."/>
        </authorList>
    </citation>
    <scope>NUCLEOTIDE SEQUENCE [LARGE SCALE GENOMIC DNA]</scope>
    <source>
        <strain evidence="2 3">R06B22</strain>
    </source>
</reference>